<dbReference type="Proteomes" id="UP001152523">
    <property type="component" value="Unassembled WGS sequence"/>
</dbReference>
<name>A0AAV0EVQ1_9ASTE</name>
<protein>
    <submittedName>
        <fullName evidence="1">Uncharacterized protein</fullName>
    </submittedName>
</protein>
<evidence type="ECO:0000313" key="2">
    <source>
        <dbReference type="Proteomes" id="UP001152523"/>
    </source>
</evidence>
<evidence type="ECO:0000313" key="1">
    <source>
        <dbReference type="EMBL" id="CAH9127244.1"/>
    </source>
</evidence>
<reference evidence="1" key="1">
    <citation type="submission" date="2022-07" db="EMBL/GenBank/DDBJ databases">
        <authorList>
            <person name="Macas J."/>
            <person name="Novak P."/>
            <person name="Neumann P."/>
        </authorList>
    </citation>
    <scope>NUCLEOTIDE SEQUENCE</scope>
</reference>
<accession>A0AAV0EVQ1</accession>
<sequence length="97" mass="11101">MEYQKCDFGEHYLCVPDTPEQVNPYADVPDTPDQVTDLYADVPDTPDQVTDPGLHVPDTLDHDFGDLHYQRLEEFRLEASRRGSEAMLKLILPQVKV</sequence>
<keyword evidence="2" id="KW-1185">Reference proteome</keyword>
<proteinExistence type="predicted"/>
<comment type="caution">
    <text evidence="1">The sequence shown here is derived from an EMBL/GenBank/DDBJ whole genome shotgun (WGS) entry which is preliminary data.</text>
</comment>
<dbReference type="EMBL" id="CAMAPF010000945">
    <property type="protein sequence ID" value="CAH9127244.1"/>
    <property type="molecule type" value="Genomic_DNA"/>
</dbReference>
<dbReference type="AlphaFoldDB" id="A0AAV0EVQ1"/>
<organism evidence="1 2">
    <name type="scientific">Cuscuta epithymum</name>
    <dbReference type="NCBI Taxonomy" id="186058"/>
    <lineage>
        <taxon>Eukaryota</taxon>
        <taxon>Viridiplantae</taxon>
        <taxon>Streptophyta</taxon>
        <taxon>Embryophyta</taxon>
        <taxon>Tracheophyta</taxon>
        <taxon>Spermatophyta</taxon>
        <taxon>Magnoliopsida</taxon>
        <taxon>eudicotyledons</taxon>
        <taxon>Gunneridae</taxon>
        <taxon>Pentapetalae</taxon>
        <taxon>asterids</taxon>
        <taxon>lamiids</taxon>
        <taxon>Solanales</taxon>
        <taxon>Convolvulaceae</taxon>
        <taxon>Cuscuteae</taxon>
        <taxon>Cuscuta</taxon>
        <taxon>Cuscuta subgen. Cuscuta</taxon>
    </lineage>
</organism>
<gene>
    <name evidence="1" type="ORF">CEPIT_LOCUS28166</name>
</gene>